<dbReference type="Pfam" id="PF04909">
    <property type="entry name" value="Amidohydro_2"/>
    <property type="match status" value="1"/>
</dbReference>
<dbReference type="GO" id="GO:0005737">
    <property type="term" value="C:cytoplasm"/>
    <property type="evidence" value="ECO:0007669"/>
    <property type="project" value="TreeGrafter"/>
</dbReference>
<dbReference type="GO" id="GO:0016831">
    <property type="term" value="F:carboxy-lyase activity"/>
    <property type="evidence" value="ECO:0007669"/>
    <property type="project" value="InterPro"/>
</dbReference>
<name>A0A8J3FQ75_9ACTN</name>
<dbReference type="SUPFAM" id="SSF51556">
    <property type="entry name" value="Metallo-dependent hydrolases"/>
    <property type="match status" value="1"/>
</dbReference>
<feature type="domain" description="Amidohydrolase-related" evidence="2">
    <location>
        <begin position="4"/>
        <end position="326"/>
    </location>
</feature>
<proteinExistence type="predicted"/>
<dbReference type="InterPro" id="IPR032466">
    <property type="entry name" value="Metal_Hydrolase"/>
</dbReference>
<dbReference type="AlphaFoldDB" id="A0A8J3FQ75"/>
<dbReference type="GO" id="GO:0019748">
    <property type="term" value="P:secondary metabolic process"/>
    <property type="evidence" value="ECO:0007669"/>
    <property type="project" value="TreeGrafter"/>
</dbReference>
<dbReference type="Gene3D" id="3.20.20.140">
    <property type="entry name" value="Metal-dependent hydrolases"/>
    <property type="match status" value="1"/>
</dbReference>
<dbReference type="Proteomes" id="UP000656042">
    <property type="component" value="Unassembled WGS sequence"/>
</dbReference>
<keyword evidence="4" id="KW-1185">Reference proteome</keyword>
<sequence>MLTVDVHNHFAPAEILAAARAGDGVDGLRVEPVDGREFVVHRQGFRWPLQPAFHDQRARLSAMDARGIDTAVVSLAPPLMMHWLTDLGAAADLARLSNDALAAFTAGTGGRLTGVATLPMQDPAAAVTELRRAVTGLGLRGAQIGPRVEDTPLDDPGLRPVLAEAARLRVPLLLHPYHPGTRPGFERFYLTNLVGNPLESTVGAAHLIFGGVLDELPGLTPVLMHGGGYLPYQIGRLDHGHRVRREASGCAHPPSHYLRRFHYDTLTHAPGPLRFLAGMVGADRIVYGTDFPYDMGGGTLAQQLDGTGLGEPEMRLIAGGNASRLFAPATEAGRARPS</sequence>
<dbReference type="InterPro" id="IPR032465">
    <property type="entry name" value="ACMSD"/>
</dbReference>
<comment type="caution">
    <text evidence="3">The sequence shown here is derived from an EMBL/GenBank/DDBJ whole genome shotgun (WGS) entry which is preliminary data.</text>
</comment>
<dbReference type="GO" id="GO:0016787">
    <property type="term" value="F:hydrolase activity"/>
    <property type="evidence" value="ECO:0007669"/>
    <property type="project" value="InterPro"/>
</dbReference>
<evidence type="ECO:0000259" key="2">
    <source>
        <dbReference type="Pfam" id="PF04909"/>
    </source>
</evidence>
<evidence type="ECO:0000313" key="4">
    <source>
        <dbReference type="Proteomes" id="UP000656042"/>
    </source>
</evidence>
<dbReference type="PANTHER" id="PTHR21240:SF28">
    <property type="entry name" value="ISO-OROTATE DECARBOXYLASE (EUROFUNG)"/>
    <property type="match status" value="1"/>
</dbReference>
<dbReference type="PANTHER" id="PTHR21240">
    <property type="entry name" value="2-AMINO-3-CARBOXYLMUCONATE-6-SEMIALDEHYDE DECARBOXYLASE"/>
    <property type="match status" value="1"/>
</dbReference>
<keyword evidence="1" id="KW-0456">Lyase</keyword>
<reference evidence="3" key="2">
    <citation type="submission" date="2020-09" db="EMBL/GenBank/DDBJ databases">
        <authorList>
            <person name="Sun Q."/>
            <person name="Zhou Y."/>
        </authorList>
    </citation>
    <scope>NUCLEOTIDE SEQUENCE</scope>
    <source>
        <strain evidence="3">CGMCC 4.7299</strain>
    </source>
</reference>
<protein>
    <submittedName>
        <fullName evidence="3">Amidohydrolase</fullName>
    </submittedName>
</protein>
<evidence type="ECO:0000256" key="1">
    <source>
        <dbReference type="ARBA" id="ARBA00023239"/>
    </source>
</evidence>
<accession>A0A8J3FQ75</accession>
<reference evidence="3" key="1">
    <citation type="journal article" date="2014" name="Int. J. Syst. Evol. Microbiol.">
        <title>Complete genome sequence of Corynebacterium casei LMG S-19264T (=DSM 44701T), isolated from a smear-ripened cheese.</title>
        <authorList>
            <consortium name="US DOE Joint Genome Institute (JGI-PGF)"/>
            <person name="Walter F."/>
            <person name="Albersmeier A."/>
            <person name="Kalinowski J."/>
            <person name="Ruckert C."/>
        </authorList>
    </citation>
    <scope>NUCLEOTIDE SEQUENCE</scope>
    <source>
        <strain evidence="3">CGMCC 4.7299</strain>
    </source>
</reference>
<dbReference type="InterPro" id="IPR006680">
    <property type="entry name" value="Amidohydro-rel"/>
</dbReference>
<evidence type="ECO:0000313" key="3">
    <source>
        <dbReference type="EMBL" id="GGL07538.1"/>
    </source>
</evidence>
<gene>
    <name evidence="3" type="ORF">GCM10012284_47360</name>
</gene>
<dbReference type="EMBL" id="BMMX01000027">
    <property type="protein sequence ID" value="GGL07538.1"/>
    <property type="molecule type" value="Genomic_DNA"/>
</dbReference>
<organism evidence="3 4">
    <name type="scientific">Mangrovihabitans endophyticus</name>
    <dbReference type="NCBI Taxonomy" id="1751298"/>
    <lineage>
        <taxon>Bacteria</taxon>
        <taxon>Bacillati</taxon>
        <taxon>Actinomycetota</taxon>
        <taxon>Actinomycetes</taxon>
        <taxon>Micromonosporales</taxon>
        <taxon>Micromonosporaceae</taxon>
        <taxon>Mangrovihabitans</taxon>
    </lineage>
</organism>
<dbReference type="RefSeq" id="WP_189081488.1">
    <property type="nucleotide sequence ID" value="NZ_BMMX01000027.1"/>
</dbReference>